<sequence>MIISASRRTDIPAFYSAWFMRRLEAEYCTVVNPFNHKQISYVSLKPEDVDAIVFWTRNAKPLLPYLTTLNTKKIPYYFQYTITGYPKILESNTPDLNEAITTFQILSEQIGADRVIWRYDPICQTNITDCEWHIKQFTYLAQALRGKTKRVIISIVDNYRKAEQNFRALATQGIVLEKPSLEEIGLLMQTLAKIAQENNIEIFSCAERLDLTPYGIKPGKCIDDVYLKKVFGISVKQNKDKGQRPECGCIQSKDIGAYDTCLHGCTYCYAGTLKAGRTNYKEHDINSPSLIGFHDITIKPLKNEQGKLF</sequence>
<dbReference type="Proteomes" id="UP000824099">
    <property type="component" value="Unassembled WGS sequence"/>
</dbReference>
<evidence type="ECO:0000313" key="2">
    <source>
        <dbReference type="Proteomes" id="UP000824099"/>
    </source>
</evidence>
<evidence type="ECO:0000313" key="1">
    <source>
        <dbReference type="EMBL" id="HIU63689.1"/>
    </source>
</evidence>
<accession>A0A9D1MPC5</accession>
<gene>
    <name evidence="1" type="ORF">IAB06_01435</name>
</gene>
<reference evidence="1" key="1">
    <citation type="submission" date="2020-10" db="EMBL/GenBank/DDBJ databases">
        <authorList>
            <person name="Gilroy R."/>
        </authorList>
    </citation>
    <scope>NUCLEOTIDE SEQUENCE</scope>
    <source>
        <strain evidence="1">CHK160-1198</strain>
    </source>
</reference>
<organism evidence="1 2">
    <name type="scientific">Candidatus Avacidaminococcus intestinavium</name>
    <dbReference type="NCBI Taxonomy" id="2840684"/>
    <lineage>
        <taxon>Bacteria</taxon>
        <taxon>Bacillati</taxon>
        <taxon>Bacillota</taxon>
        <taxon>Negativicutes</taxon>
        <taxon>Acidaminococcales</taxon>
        <taxon>Acidaminococcaceae</taxon>
        <taxon>Acidaminococcaceae incertae sedis</taxon>
        <taxon>Candidatus Avacidaminococcus</taxon>
    </lineage>
</organism>
<dbReference type="EMBL" id="DVNI01000021">
    <property type="protein sequence ID" value="HIU63689.1"/>
    <property type="molecule type" value="Genomic_DNA"/>
</dbReference>
<protein>
    <submittedName>
        <fullName evidence="1">DUF1848 domain-containing protein</fullName>
    </submittedName>
</protein>
<dbReference type="Pfam" id="PF08902">
    <property type="entry name" value="DUF1848"/>
    <property type="match status" value="1"/>
</dbReference>
<proteinExistence type="predicted"/>
<comment type="caution">
    <text evidence="1">The sequence shown here is derived from an EMBL/GenBank/DDBJ whole genome shotgun (WGS) entry which is preliminary data.</text>
</comment>
<dbReference type="InterPro" id="IPR014998">
    <property type="entry name" value="DUF1848"/>
</dbReference>
<name>A0A9D1MPC5_9FIRM</name>
<reference evidence="1" key="2">
    <citation type="journal article" date="2021" name="PeerJ">
        <title>Extensive microbial diversity within the chicken gut microbiome revealed by metagenomics and culture.</title>
        <authorList>
            <person name="Gilroy R."/>
            <person name="Ravi A."/>
            <person name="Getino M."/>
            <person name="Pursley I."/>
            <person name="Horton D.L."/>
            <person name="Alikhan N.F."/>
            <person name="Baker D."/>
            <person name="Gharbi K."/>
            <person name="Hall N."/>
            <person name="Watson M."/>
            <person name="Adriaenssens E.M."/>
            <person name="Foster-Nyarko E."/>
            <person name="Jarju S."/>
            <person name="Secka A."/>
            <person name="Antonio M."/>
            <person name="Oren A."/>
            <person name="Chaudhuri R.R."/>
            <person name="La Ragione R."/>
            <person name="Hildebrand F."/>
            <person name="Pallen M.J."/>
        </authorList>
    </citation>
    <scope>NUCLEOTIDE SEQUENCE</scope>
    <source>
        <strain evidence="1">CHK160-1198</strain>
    </source>
</reference>
<dbReference type="AlphaFoldDB" id="A0A9D1MPC5"/>